<dbReference type="HOGENOM" id="CLU_2216179_0_0_1"/>
<feature type="non-terminal residue" evidence="1">
    <location>
        <position position="107"/>
    </location>
</feature>
<dbReference type="KEGG" id="mrr:Moror_2707"/>
<name>V2XF00_MONRO</name>
<keyword evidence="2" id="KW-1185">Reference proteome</keyword>
<accession>V2XF00</accession>
<gene>
    <name evidence="1" type="ORF">Moror_2707</name>
</gene>
<dbReference type="Proteomes" id="UP000017559">
    <property type="component" value="Unassembled WGS sequence"/>
</dbReference>
<protein>
    <submittedName>
        <fullName evidence="1">Uncharacterized protein</fullName>
    </submittedName>
</protein>
<organism evidence="1 2">
    <name type="scientific">Moniliophthora roreri (strain MCA 2997)</name>
    <name type="common">Cocoa frosty pod rot fungus</name>
    <name type="synonym">Crinipellis roreri</name>
    <dbReference type="NCBI Taxonomy" id="1381753"/>
    <lineage>
        <taxon>Eukaryota</taxon>
        <taxon>Fungi</taxon>
        <taxon>Dikarya</taxon>
        <taxon>Basidiomycota</taxon>
        <taxon>Agaricomycotina</taxon>
        <taxon>Agaricomycetes</taxon>
        <taxon>Agaricomycetidae</taxon>
        <taxon>Agaricales</taxon>
        <taxon>Marasmiineae</taxon>
        <taxon>Marasmiaceae</taxon>
        <taxon>Moniliophthora</taxon>
    </lineage>
</organism>
<evidence type="ECO:0000313" key="1">
    <source>
        <dbReference type="EMBL" id="ESK91421.1"/>
    </source>
</evidence>
<dbReference type="AlphaFoldDB" id="V2XF00"/>
<comment type="caution">
    <text evidence="1">The sequence shown here is derived from an EMBL/GenBank/DDBJ whole genome shotgun (WGS) entry which is preliminary data.</text>
</comment>
<sequence>MTEVKDSTLRDFDLTAFINSTPEPTMIASPCAASPKPSNLSNVVTGTKCTTLNAGLHAGFSPRPAKQQAGNDSDYIASTMERTKSFSLRSVSLVMPSELKLLLVAML</sequence>
<reference evidence="1 2" key="1">
    <citation type="journal article" date="2014" name="BMC Genomics">
        <title>Genome and secretome analysis of the hemibiotrophic fungal pathogen, Moniliophthora roreri, which causes frosty pod rot disease of cacao: mechanisms of the biotrophic and necrotrophic phases.</title>
        <authorList>
            <person name="Meinhardt L.W."/>
            <person name="Costa G.G.L."/>
            <person name="Thomazella D.P.T."/>
            <person name="Teixeira P.J.P.L."/>
            <person name="Carazzolle M.F."/>
            <person name="Schuster S.C."/>
            <person name="Carlson J.E."/>
            <person name="Guiltinan M.J."/>
            <person name="Mieczkowski P."/>
            <person name="Farmer A."/>
            <person name="Ramaraj T."/>
            <person name="Crozier J."/>
            <person name="Davis R.E."/>
            <person name="Shao J."/>
            <person name="Melnick R.L."/>
            <person name="Pereira G.A.G."/>
            <person name="Bailey B.A."/>
        </authorList>
    </citation>
    <scope>NUCLEOTIDE SEQUENCE [LARGE SCALE GENOMIC DNA]</scope>
    <source>
        <strain evidence="1 2">MCA 2997</strain>
    </source>
</reference>
<dbReference type="EMBL" id="AWSO01000348">
    <property type="protein sequence ID" value="ESK91421.1"/>
    <property type="molecule type" value="Genomic_DNA"/>
</dbReference>
<evidence type="ECO:0000313" key="2">
    <source>
        <dbReference type="Proteomes" id="UP000017559"/>
    </source>
</evidence>
<proteinExistence type="predicted"/>